<gene>
    <name evidence="3" type="ORF">HRG_02151</name>
</gene>
<keyword evidence="1" id="KW-0539">Nucleus</keyword>
<organism evidence="3 4">
    <name type="scientific">Hirsutella rhossiliensis</name>
    <dbReference type="NCBI Taxonomy" id="111463"/>
    <lineage>
        <taxon>Eukaryota</taxon>
        <taxon>Fungi</taxon>
        <taxon>Dikarya</taxon>
        <taxon>Ascomycota</taxon>
        <taxon>Pezizomycotina</taxon>
        <taxon>Sordariomycetes</taxon>
        <taxon>Hypocreomycetidae</taxon>
        <taxon>Hypocreales</taxon>
        <taxon>Ophiocordycipitaceae</taxon>
        <taxon>Hirsutella</taxon>
    </lineage>
</organism>
<dbReference type="Gene3D" id="4.10.240.10">
    <property type="entry name" value="Zn(2)-C6 fungal-type DNA-binding domain"/>
    <property type="match status" value="1"/>
</dbReference>
<dbReference type="AlphaFoldDB" id="A0A9P8N516"/>
<accession>A0A9P8N516</accession>
<dbReference type="Pfam" id="PF00172">
    <property type="entry name" value="Zn_clus"/>
    <property type="match status" value="1"/>
</dbReference>
<dbReference type="EMBL" id="JAIZPD010000002">
    <property type="protein sequence ID" value="KAH0966742.1"/>
    <property type="molecule type" value="Genomic_DNA"/>
</dbReference>
<dbReference type="InterPro" id="IPR001138">
    <property type="entry name" value="Zn2Cys6_DnaBD"/>
</dbReference>
<evidence type="ECO:0000256" key="1">
    <source>
        <dbReference type="ARBA" id="ARBA00023242"/>
    </source>
</evidence>
<dbReference type="CDD" id="cd00067">
    <property type="entry name" value="GAL4"/>
    <property type="match status" value="1"/>
</dbReference>
<dbReference type="InterPro" id="IPR021858">
    <property type="entry name" value="Fun_TF"/>
</dbReference>
<proteinExistence type="predicted"/>
<dbReference type="GeneID" id="68351280"/>
<dbReference type="InterPro" id="IPR036864">
    <property type="entry name" value="Zn2-C6_fun-type_DNA-bd_sf"/>
</dbReference>
<comment type="caution">
    <text evidence="3">The sequence shown here is derived from an EMBL/GenBank/DDBJ whole genome shotgun (WGS) entry which is preliminary data.</text>
</comment>
<dbReference type="PROSITE" id="PS00463">
    <property type="entry name" value="ZN2_CY6_FUNGAL_1"/>
    <property type="match status" value="1"/>
</dbReference>
<dbReference type="PANTHER" id="PTHR38111:SF6">
    <property type="entry name" value="FINGER DOMAIN PROTEIN, PUTATIVE (AFU_ORTHOLOGUE AFUA_8G01940)-RELATED"/>
    <property type="match status" value="1"/>
</dbReference>
<dbReference type="SMART" id="SM00066">
    <property type="entry name" value="GAL4"/>
    <property type="match status" value="1"/>
</dbReference>
<protein>
    <submittedName>
        <fullName evidence="3">Fungal zn(2)-Cys(6) binuclear cluster domain-containing protein</fullName>
    </submittedName>
</protein>
<dbReference type="RefSeq" id="XP_044724255.1">
    <property type="nucleotide sequence ID" value="XM_044860622.1"/>
</dbReference>
<dbReference type="Pfam" id="PF11951">
    <property type="entry name" value="Fungal_trans_2"/>
    <property type="match status" value="1"/>
</dbReference>
<evidence type="ECO:0000313" key="3">
    <source>
        <dbReference type="EMBL" id="KAH0966742.1"/>
    </source>
</evidence>
<dbReference type="GO" id="GO:0000981">
    <property type="term" value="F:DNA-binding transcription factor activity, RNA polymerase II-specific"/>
    <property type="evidence" value="ECO:0007669"/>
    <property type="project" value="InterPro"/>
</dbReference>
<dbReference type="PANTHER" id="PTHR38111">
    <property type="entry name" value="ZN(2)-C6 FUNGAL-TYPE DOMAIN-CONTAINING PROTEIN-RELATED"/>
    <property type="match status" value="1"/>
</dbReference>
<evidence type="ECO:0000259" key="2">
    <source>
        <dbReference type="PROSITE" id="PS50048"/>
    </source>
</evidence>
<reference evidence="3" key="1">
    <citation type="submission" date="2021-09" db="EMBL/GenBank/DDBJ databases">
        <title>A high-quality genome of the endoparasitic fungus Hirsutella rhossiliensis with a comparison of Hirsutella genomes reveals transposable elements contributing to genome size variation.</title>
        <authorList>
            <person name="Lin R."/>
            <person name="Jiao Y."/>
            <person name="Sun X."/>
            <person name="Ling J."/>
            <person name="Xie B."/>
            <person name="Cheng X."/>
        </authorList>
    </citation>
    <scope>NUCLEOTIDE SEQUENCE</scope>
    <source>
        <strain evidence="3">HR02</strain>
    </source>
</reference>
<name>A0A9P8N516_9HYPO</name>
<dbReference type="InterPro" id="IPR053178">
    <property type="entry name" value="Osmoadaptation_assoc"/>
</dbReference>
<dbReference type="SUPFAM" id="SSF57701">
    <property type="entry name" value="Zn2/Cys6 DNA-binding domain"/>
    <property type="match status" value="1"/>
</dbReference>
<feature type="domain" description="Zn(2)-C6 fungal-type" evidence="2">
    <location>
        <begin position="9"/>
        <end position="37"/>
    </location>
</feature>
<dbReference type="GO" id="GO:0008270">
    <property type="term" value="F:zinc ion binding"/>
    <property type="evidence" value="ECO:0007669"/>
    <property type="project" value="InterPro"/>
</dbReference>
<evidence type="ECO:0000313" key="4">
    <source>
        <dbReference type="Proteomes" id="UP000824596"/>
    </source>
</evidence>
<keyword evidence="4" id="KW-1185">Reference proteome</keyword>
<dbReference type="Proteomes" id="UP000824596">
    <property type="component" value="Unassembled WGS sequence"/>
</dbReference>
<sequence length="474" mass="52296">MVGVPRSGGCQLCRKRRVKCDQGRPGCGNCLKYGVRCPGFERGLKFVPGKHQIRPKGKQGDGECTGARGGYGQDGHNLTALVAAPRPNRGQYISTMVYTVRASISLSDATDFLCWIELGRLGARAVLDGAMCAVATHLVGKERADEAMVVHSRTIYGWSLAALRTSLGHATEWKSSETLCAAMLLCVFELFAGTASSDAWLRHARGLGTLIKQRGPAAHAEGWDASMLLAFRGILIMCDMFNQTSEPCFLSRPGWKPLIRDGGRHLIHPPHLPNRTIEIADGFFERLAELPAIVMPTYSLRQSRTMGTVQQPEPKKIAALAQRAINCRRLFDLWYQDFKALAGMPDEVPSRDQTSPFATVFQHRIAWMGSMHMGYWASILIFQEALAQCQWPGGYEEPREELVGNILRSVESVGSGTMGPHRVGFSVRVAYEFASSEHKRWIVALLDRFKGIYAAIDGATYHRPSKDTEAGQPC</sequence>
<dbReference type="OrthoDB" id="3525185at2759"/>
<dbReference type="PROSITE" id="PS50048">
    <property type="entry name" value="ZN2_CY6_FUNGAL_2"/>
    <property type="match status" value="1"/>
</dbReference>